<protein>
    <submittedName>
        <fullName evidence="1">Uncharacterized protein</fullName>
    </submittedName>
</protein>
<sequence length="565" mass="62416">MSTNTRSRSMTVHSPTAAQARHFRPVRYQTKEEIDRFFGTTSVQKREQRLRVREADGHVYFDWIEKDEWQHLLATGSLTSPSSADARRRSSTATCLTLNSPLAPLSPARRNSAAPGSASLSPLVVTFNHVAIDSTDSMRNRRRRKRSDSDVAMASKRVDNFLPYAAYGERSFDWAPSPAFKRRQSDSYDPLDTLDAPFHREPDHESPHDGDKIRIKRLPLEHRRLDQHTLDQAFAVHDPLLDLAPDASLAGSRAHKPPTLLLPDPFRAHAQLEHDDGCTTASSLPCSPNPSEYAYSTFDVGSHEARRGTFGALEPPPRLPVQLAAAPPRRMRHHSDTAATPPSSAAMEVLNSPAVASPKPQRTLRHAVSFDDAPRLPPLPVQEAGVWAQRQRWHSAGNESKLRAERSCASLQSPPSRRTRTLSESDDTACFTPLAPRTGAKKFDPTRHMILSSLEHLSDATCSVAEPPRVESEAKPAEAKVGTGLRTGAHVYDGVDIPCASIHLHSDPEDNFAPAVALSLSAHKLRKLRKKHSTPPPDSPTHSRSASLASHPKGSSRWWNHILHA</sequence>
<proteinExistence type="predicted"/>
<dbReference type="Proteomes" id="UP000053758">
    <property type="component" value="Unassembled WGS sequence"/>
</dbReference>
<name>A0A081CKQ5_PSEA2</name>
<dbReference type="OrthoDB" id="2546609at2759"/>
<dbReference type="HOGENOM" id="CLU_455695_0_0_1"/>
<dbReference type="GeneID" id="26306338"/>
<accession>A0A081CKQ5</accession>
<dbReference type="AlphaFoldDB" id="A0A081CKQ5"/>
<dbReference type="EMBL" id="DF830084">
    <property type="protein sequence ID" value="GAK67251.1"/>
    <property type="molecule type" value="Genomic_DNA"/>
</dbReference>
<dbReference type="RefSeq" id="XP_014654538.1">
    <property type="nucleotide sequence ID" value="XM_014799052.1"/>
</dbReference>
<evidence type="ECO:0000313" key="2">
    <source>
        <dbReference type="Proteomes" id="UP000053758"/>
    </source>
</evidence>
<gene>
    <name evidence="1" type="ORF">PAN0_017d5478</name>
</gene>
<organism evidence="1 2">
    <name type="scientific">Pseudozyma antarctica</name>
    <name type="common">Yeast</name>
    <name type="synonym">Candida antarctica</name>
    <dbReference type="NCBI Taxonomy" id="84753"/>
    <lineage>
        <taxon>Eukaryota</taxon>
        <taxon>Fungi</taxon>
        <taxon>Dikarya</taxon>
        <taxon>Basidiomycota</taxon>
        <taxon>Ustilaginomycotina</taxon>
        <taxon>Ustilaginomycetes</taxon>
        <taxon>Ustilaginales</taxon>
        <taxon>Ustilaginaceae</taxon>
        <taxon>Moesziomyces</taxon>
    </lineage>
</organism>
<keyword evidence="2" id="KW-1185">Reference proteome</keyword>
<reference evidence="2" key="1">
    <citation type="journal article" date="2014" name="Genome Announc.">
        <title>Draft Genome Sequence of the Yeast Pseudozyma antarctica Type Strain JCM10317, a Producer of the Glycolipid Biosurfactants, Mannosylerythritol Lipids.</title>
        <authorList>
            <person name="Saika A."/>
            <person name="Koike H."/>
            <person name="Hori T."/>
            <person name="Fukuoka T."/>
            <person name="Sato S."/>
            <person name="Habe H."/>
            <person name="Kitamoto D."/>
            <person name="Morita T."/>
        </authorList>
    </citation>
    <scope>NUCLEOTIDE SEQUENCE [LARGE SCALE GENOMIC DNA]</scope>
    <source>
        <strain evidence="2">JCM 10317</strain>
    </source>
</reference>
<evidence type="ECO:0000313" key="1">
    <source>
        <dbReference type="EMBL" id="GAK67251.1"/>
    </source>
</evidence>